<protein>
    <recommendedName>
        <fullName evidence="4">Glycoside hydrolase family 2 protein</fullName>
    </recommendedName>
</protein>
<dbReference type="Gene3D" id="2.60.120.260">
    <property type="entry name" value="Galactose-binding domain-like"/>
    <property type="match status" value="1"/>
</dbReference>
<evidence type="ECO:0000256" key="1">
    <source>
        <dbReference type="SAM" id="SignalP"/>
    </source>
</evidence>
<proteinExistence type="predicted"/>
<gene>
    <name evidence="2" type="ORF">BU24DRAFT_441866</name>
</gene>
<dbReference type="InterPro" id="IPR008979">
    <property type="entry name" value="Galactose-bd-like_sf"/>
</dbReference>
<evidence type="ECO:0008006" key="4">
    <source>
        <dbReference type="Google" id="ProtNLM"/>
    </source>
</evidence>
<keyword evidence="3" id="KW-1185">Reference proteome</keyword>
<feature type="signal peptide" evidence="1">
    <location>
        <begin position="1"/>
        <end position="17"/>
    </location>
</feature>
<evidence type="ECO:0000313" key="3">
    <source>
        <dbReference type="Proteomes" id="UP000799778"/>
    </source>
</evidence>
<dbReference type="OrthoDB" id="2588159at2759"/>
<dbReference type="AlphaFoldDB" id="A0A6A5XNP7"/>
<dbReference type="Pfam" id="PF17132">
    <property type="entry name" value="Glyco_hydro_106"/>
    <property type="match status" value="1"/>
</dbReference>
<dbReference type="RefSeq" id="XP_033382699.1">
    <property type="nucleotide sequence ID" value="XM_033530483.1"/>
</dbReference>
<name>A0A6A5XNP7_9PLEO</name>
<dbReference type="PANTHER" id="PTHR36848">
    <property type="entry name" value="DNA-BINDING PROTEIN (PUTATIVE SECRETED PROTEIN)-RELATED"/>
    <property type="match status" value="1"/>
</dbReference>
<dbReference type="Proteomes" id="UP000799778">
    <property type="component" value="Unassembled WGS sequence"/>
</dbReference>
<keyword evidence="1" id="KW-0732">Signal</keyword>
<feature type="chain" id="PRO_5025497089" description="Glycoside hydrolase family 2 protein" evidence="1">
    <location>
        <begin position="18"/>
        <end position="1020"/>
    </location>
</feature>
<accession>A0A6A5XNP7</accession>
<evidence type="ECO:0000313" key="2">
    <source>
        <dbReference type="EMBL" id="KAF2014360.1"/>
    </source>
</evidence>
<organism evidence="2 3">
    <name type="scientific">Aaosphaeria arxii CBS 175.79</name>
    <dbReference type="NCBI Taxonomy" id="1450172"/>
    <lineage>
        <taxon>Eukaryota</taxon>
        <taxon>Fungi</taxon>
        <taxon>Dikarya</taxon>
        <taxon>Ascomycota</taxon>
        <taxon>Pezizomycotina</taxon>
        <taxon>Dothideomycetes</taxon>
        <taxon>Pleosporomycetidae</taxon>
        <taxon>Pleosporales</taxon>
        <taxon>Pleosporales incertae sedis</taxon>
        <taxon>Aaosphaeria</taxon>
    </lineage>
</organism>
<dbReference type="SUPFAM" id="SSF49785">
    <property type="entry name" value="Galactose-binding domain-like"/>
    <property type="match status" value="1"/>
</dbReference>
<reference evidence="2" key="1">
    <citation type="journal article" date="2020" name="Stud. Mycol.">
        <title>101 Dothideomycetes genomes: a test case for predicting lifestyles and emergence of pathogens.</title>
        <authorList>
            <person name="Haridas S."/>
            <person name="Albert R."/>
            <person name="Binder M."/>
            <person name="Bloem J."/>
            <person name="Labutti K."/>
            <person name="Salamov A."/>
            <person name="Andreopoulos B."/>
            <person name="Baker S."/>
            <person name="Barry K."/>
            <person name="Bills G."/>
            <person name="Bluhm B."/>
            <person name="Cannon C."/>
            <person name="Castanera R."/>
            <person name="Culley D."/>
            <person name="Daum C."/>
            <person name="Ezra D."/>
            <person name="Gonzalez J."/>
            <person name="Henrissat B."/>
            <person name="Kuo A."/>
            <person name="Liang C."/>
            <person name="Lipzen A."/>
            <person name="Lutzoni F."/>
            <person name="Magnuson J."/>
            <person name="Mondo S."/>
            <person name="Nolan M."/>
            <person name="Ohm R."/>
            <person name="Pangilinan J."/>
            <person name="Park H.-J."/>
            <person name="Ramirez L."/>
            <person name="Alfaro M."/>
            <person name="Sun H."/>
            <person name="Tritt A."/>
            <person name="Yoshinaga Y."/>
            <person name="Zwiers L.-H."/>
            <person name="Turgeon B."/>
            <person name="Goodwin S."/>
            <person name="Spatafora J."/>
            <person name="Crous P."/>
            <person name="Grigoriev I."/>
        </authorList>
    </citation>
    <scope>NUCLEOTIDE SEQUENCE</scope>
    <source>
        <strain evidence="2">CBS 175.79</strain>
    </source>
</reference>
<dbReference type="GeneID" id="54287880"/>
<dbReference type="PANTHER" id="PTHR36848:SF2">
    <property type="entry name" value="SECRETED PROTEIN"/>
    <property type="match status" value="1"/>
</dbReference>
<dbReference type="InterPro" id="IPR053161">
    <property type="entry name" value="Ulvan_degrading_GH"/>
</dbReference>
<dbReference type="EMBL" id="ML978070">
    <property type="protein sequence ID" value="KAF2014360.1"/>
    <property type="molecule type" value="Genomic_DNA"/>
</dbReference>
<sequence>MKAPYFLACCLSIVVSASIDDQTGANIDYGTFSNPSSVVRPRFRYWLPDAGVDKDIVKENIQSVGTIGAGGVEFLPFYGYGGETMGAPVGVNWSTNGFGTPAFNDMFEVALTAHKEAGLKMDFPLGPNQGQGVPASTDNEGLQWDLAPFSIQVPSNGSFDGLIPEWGYGELVALVSARVLSSTERSRPSASWNGQVTNTTWSELVLETSSLIDITSNVSANGIAQLSFPAEADDTHYRLFAFYQKLTLHKNLHFETNRTINIWDNGSYAVDHFSAKGAKVLTDFWEEYILTDNIRSLISEVGNYAWEDSVEALSNISWTPSLPEDFLQKHGYSIKPFLPLLIFENNNLALQTSDPGKFDCSLNSEDRGAGYVNDYRNVLADKYHEYLSGVTSWVNNVLGIQYSAQTSYNLPMDMLNSIPYVNAPECESLNFKNNLDAYREFTGVANLVGKRVISNEMGAEGAQAFRYTIPALLNSIHTAFAAGINQVVLHGQQYTGDYPNTTWPGYNSFNYFVSEMYSDKQPAWEHGFDDALNYVARLQHALQQGVPRTDLVVLDKQSFTNPNFDSVVYNETVLKSLGWTYNYVSPDNFALPQSYVQNGVLGPEGPAWKALIVESTQNLTSEWVNTIKSYAQAGLPTILVDGTPGFYPSRGGSEEAEFISSLNELINTTNVLSASKATVAKELKNLGLHPHVATELNGTVYSTWREDLSTSIDYAFIYAKGNAAFGNVTIRTIKIPYHFDAWTGDKTLIRHYENTERGIVIPLNIAANDTRIIAFSDKALDDGYAPKCSICSLPPNALGYSSSSPSSITLHLSASETPENAVLSDGTNVTIQNQGVAKAFTLSNWTLVAEHWEAPSNISNAAVLAAKRNTTHSLDALVSWLDIPALTNSSGLGFYTSTFTWPPKQSDKTSGAYIALPHIQHTAKLYVNGKKTPAINMFNPTIDVSKYLQDGVNEVLIVVPTTMWNYIRSILGEIWNSGKAPLIRTLWDAWGPALGLSDNGLIGEVRVIPYSAEKVECRSG</sequence>